<dbReference type="EMBL" id="LR798301">
    <property type="protein sequence ID" value="CAB5222338.1"/>
    <property type="molecule type" value="Genomic_DNA"/>
</dbReference>
<reference evidence="1" key="1">
    <citation type="submission" date="2020-05" db="EMBL/GenBank/DDBJ databases">
        <authorList>
            <person name="Chiriac C."/>
            <person name="Salcher M."/>
            <person name="Ghai R."/>
            <person name="Kavagutti S V."/>
        </authorList>
    </citation>
    <scope>NUCLEOTIDE SEQUENCE</scope>
</reference>
<sequence length="203" mass="23258">MATHITDIPKPFYCYVQNEFLYNLEKGFGEYTACLAYGLSAIPNRAWGVSLLLENGALVQHVPLHALTFHKPAKHQHPLDHLQVWSCYGHEFTTHEYSALSELAVKVYMKEGVWETGRYMFTAAPYGDMYSSTPDQHKHFNFVRLDCGRVGAWPGNRMLVFDESFVKLTDERPKYITNTKIWYPEGLDVSDPFDTVISPDTSL</sequence>
<organism evidence="1">
    <name type="scientific">uncultured Caudovirales phage</name>
    <dbReference type="NCBI Taxonomy" id="2100421"/>
    <lineage>
        <taxon>Viruses</taxon>
        <taxon>Duplodnaviria</taxon>
        <taxon>Heunggongvirae</taxon>
        <taxon>Uroviricota</taxon>
        <taxon>Caudoviricetes</taxon>
        <taxon>Peduoviridae</taxon>
        <taxon>Maltschvirus</taxon>
        <taxon>Maltschvirus maltsch</taxon>
    </lineage>
</organism>
<name>A0A6J7WZP5_9CAUD</name>
<proteinExistence type="predicted"/>
<protein>
    <submittedName>
        <fullName evidence="1">Uncharacterized protein</fullName>
    </submittedName>
</protein>
<gene>
    <name evidence="1" type="ORF">UFOVP361_138</name>
</gene>
<evidence type="ECO:0000313" key="1">
    <source>
        <dbReference type="EMBL" id="CAB5222338.1"/>
    </source>
</evidence>
<accession>A0A6J7WZP5</accession>